<dbReference type="GeneID" id="37014643"/>
<evidence type="ECO:0000256" key="1">
    <source>
        <dbReference type="SAM" id="MobiDB-lite"/>
    </source>
</evidence>
<organism evidence="2 3">
    <name type="scientific">Pseudomicrostroma glucosiphilum</name>
    <dbReference type="NCBI Taxonomy" id="1684307"/>
    <lineage>
        <taxon>Eukaryota</taxon>
        <taxon>Fungi</taxon>
        <taxon>Dikarya</taxon>
        <taxon>Basidiomycota</taxon>
        <taxon>Ustilaginomycotina</taxon>
        <taxon>Exobasidiomycetes</taxon>
        <taxon>Microstromatales</taxon>
        <taxon>Microstromatales incertae sedis</taxon>
        <taxon>Pseudomicrostroma</taxon>
    </lineage>
</organism>
<feature type="region of interest" description="Disordered" evidence="1">
    <location>
        <begin position="1"/>
        <end position="93"/>
    </location>
</feature>
<feature type="region of interest" description="Disordered" evidence="1">
    <location>
        <begin position="267"/>
        <end position="286"/>
    </location>
</feature>
<evidence type="ECO:0000313" key="2">
    <source>
        <dbReference type="EMBL" id="PWN19421.1"/>
    </source>
</evidence>
<accession>A0A316U4M2</accession>
<dbReference type="EMBL" id="KZ819331">
    <property type="protein sequence ID" value="PWN19421.1"/>
    <property type="molecule type" value="Genomic_DNA"/>
</dbReference>
<sequence length="465" mass="48753">MASFPPVEPSAEATPRSSLTQRQLKSSLNPSVDDSAPGQQAKASAFSPVFTKRKSSIDWSKAAPGKGSSAVGGTGKAHTEDSKAPVRSSAVPLRPQVTKKEAIAIRHAKVLEQMLSAPSQNCACLIVKKQNKGGTGDAITRKQAVSLKKALLDRKAAPRIISKVRALDGASSVGFLPATSESAAERALVSVQKVDALPDNSEASKGTSDLLVRARRLLVKRLSINAAEEKEAQALSAASPLASPTPHGKCPLKAVCLDRTDEEAALMPSHSLEKASSTKADSTDAGTSDALPTFGISVISLASTAVLGRLGEASGALLEQTAVNDDIHPPLDRMAIFVFWWGFEVTLPTPTMQYLQTAHNVSGSVLNVLSMMVTAGGLFELLPYIRYISMTVDVEFRAIQAVDQGNGVVLAATVSCICRDGLANKHEAFADVILTLCMWSTVVDAVSARSTSMGPLSGGTKRSPA</sequence>
<protein>
    <submittedName>
        <fullName evidence="2">Uncharacterized protein</fullName>
    </submittedName>
</protein>
<reference evidence="2 3" key="1">
    <citation type="journal article" date="2018" name="Mol. Biol. Evol.">
        <title>Broad Genomic Sampling Reveals a Smut Pathogenic Ancestry of the Fungal Clade Ustilaginomycotina.</title>
        <authorList>
            <person name="Kijpornyongpan T."/>
            <person name="Mondo S.J."/>
            <person name="Barry K."/>
            <person name="Sandor L."/>
            <person name="Lee J."/>
            <person name="Lipzen A."/>
            <person name="Pangilinan J."/>
            <person name="LaButti K."/>
            <person name="Hainaut M."/>
            <person name="Henrissat B."/>
            <person name="Grigoriev I.V."/>
            <person name="Spatafora J.W."/>
            <person name="Aime M.C."/>
        </authorList>
    </citation>
    <scope>NUCLEOTIDE SEQUENCE [LARGE SCALE GENOMIC DNA]</scope>
    <source>
        <strain evidence="2 3">MCA 4718</strain>
    </source>
</reference>
<dbReference type="AlphaFoldDB" id="A0A316U4M2"/>
<dbReference type="OrthoDB" id="2434934at2759"/>
<dbReference type="Proteomes" id="UP000245942">
    <property type="component" value="Unassembled WGS sequence"/>
</dbReference>
<keyword evidence="3" id="KW-1185">Reference proteome</keyword>
<dbReference type="RefSeq" id="XP_025346581.1">
    <property type="nucleotide sequence ID" value="XM_025492909.1"/>
</dbReference>
<evidence type="ECO:0000313" key="3">
    <source>
        <dbReference type="Proteomes" id="UP000245942"/>
    </source>
</evidence>
<name>A0A316U4M2_9BASI</name>
<feature type="compositionally biased region" description="Polar residues" evidence="1">
    <location>
        <begin position="274"/>
        <end position="286"/>
    </location>
</feature>
<feature type="compositionally biased region" description="Polar residues" evidence="1">
    <location>
        <begin position="15"/>
        <end position="42"/>
    </location>
</feature>
<gene>
    <name evidence="2" type="ORF">BCV69DRAFT_284054</name>
</gene>
<proteinExistence type="predicted"/>